<comment type="caution">
    <text evidence="2">The sequence shown here is derived from an EMBL/GenBank/DDBJ whole genome shotgun (WGS) entry which is preliminary data.</text>
</comment>
<protein>
    <submittedName>
        <fullName evidence="2">Outer membrane protein assembly factor BamA</fullName>
    </submittedName>
</protein>
<dbReference type="EMBL" id="JACHFD010000060">
    <property type="protein sequence ID" value="MBB5353984.1"/>
    <property type="molecule type" value="Genomic_DNA"/>
</dbReference>
<organism evidence="2 3">
    <name type="scientific">Haloferula luteola</name>
    <dbReference type="NCBI Taxonomy" id="595692"/>
    <lineage>
        <taxon>Bacteria</taxon>
        <taxon>Pseudomonadati</taxon>
        <taxon>Verrucomicrobiota</taxon>
        <taxon>Verrucomicrobiia</taxon>
        <taxon>Verrucomicrobiales</taxon>
        <taxon>Verrucomicrobiaceae</taxon>
        <taxon>Haloferula</taxon>
    </lineage>
</organism>
<dbReference type="GO" id="GO:0019867">
    <property type="term" value="C:outer membrane"/>
    <property type="evidence" value="ECO:0007669"/>
    <property type="project" value="InterPro"/>
</dbReference>
<dbReference type="AlphaFoldDB" id="A0A840VEQ5"/>
<reference evidence="2 3" key="1">
    <citation type="submission" date="2020-08" db="EMBL/GenBank/DDBJ databases">
        <title>Genomic Encyclopedia of Type Strains, Phase IV (KMG-IV): sequencing the most valuable type-strain genomes for metagenomic binning, comparative biology and taxonomic classification.</title>
        <authorList>
            <person name="Goeker M."/>
        </authorList>
    </citation>
    <scope>NUCLEOTIDE SEQUENCE [LARGE SCALE GENOMIC DNA]</scope>
    <source>
        <strain evidence="2 3">YC6886</strain>
    </source>
</reference>
<dbReference type="InterPro" id="IPR010827">
    <property type="entry name" value="BamA/TamA_POTRA"/>
</dbReference>
<feature type="domain" description="POTRA" evidence="1">
    <location>
        <begin position="107"/>
        <end position="158"/>
    </location>
</feature>
<gene>
    <name evidence="2" type="ORF">HNR46_004256</name>
</gene>
<name>A0A840VEQ5_9BACT</name>
<evidence type="ECO:0000313" key="3">
    <source>
        <dbReference type="Proteomes" id="UP000557717"/>
    </source>
</evidence>
<keyword evidence="3" id="KW-1185">Reference proteome</keyword>
<evidence type="ECO:0000313" key="2">
    <source>
        <dbReference type="EMBL" id="MBB5353984.1"/>
    </source>
</evidence>
<proteinExistence type="predicted"/>
<dbReference type="Pfam" id="PF07244">
    <property type="entry name" value="POTRA"/>
    <property type="match status" value="1"/>
</dbReference>
<accession>A0A840VEQ5</accession>
<dbReference type="RefSeq" id="WP_184022518.1">
    <property type="nucleotide sequence ID" value="NZ_JACHFD010000060.1"/>
</dbReference>
<sequence>MLAATVFAIGSLACEEKATQIRLEGRQITSLEIRSEATDAIEEAHIRRLIASRPGTRYRQDRIDGDLKALYESGLASDVRIFGEPDGQATRVVAELALRPGFASPGFVGNTAYSDRKLAKVTGLTPRGELTSDLLDEAARRIEVFYRANGHERVSVSHRGEAIFVIDEGE</sequence>
<dbReference type="Gene3D" id="3.10.20.310">
    <property type="entry name" value="membrane protein fhac"/>
    <property type="match status" value="2"/>
</dbReference>
<evidence type="ECO:0000259" key="1">
    <source>
        <dbReference type="Pfam" id="PF07244"/>
    </source>
</evidence>
<dbReference type="Proteomes" id="UP000557717">
    <property type="component" value="Unassembled WGS sequence"/>
</dbReference>